<protein>
    <submittedName>
        <fullName evidence="1">Uncharacterized protein</fullName>
    </submittedName>
</protein>
<sequence length="38" mass="4557">MLRWNDRVKGKQETVSGQAGGGFFIPQLNKCFYRWFYK</sequence>
<organism evidence="1 2">
    <name type="scientific">Phocaeicola vulgatus str. 3975 RP4</name>
    <dbReference type="NCBI Taxonomy" id="1339352"/>
    <lineage>
        <taxon>Bacteria</taxon>
        <taxon>Pseudomonadati</taxon>
        <taxon>Bacteroidota</taxon>
        <taxon>Bacteroidia</taxon>
        <taxon>Bacteroidales</taxon>
        <taxon>Bacteroidaceae</taxon>
        <taxon>Phocaeicola</taxon>
    </lineage>
</organism>
<dbReference type="EMBL" id="JNHM01000081">
    <property type="protein sequence ID" value="KDS48440.1"/>
    <property type="molecule type" value="Genomic_DNA"/>
</dbReference>
<proteinExistence type="predicted"/>
<evidence type="ECO:0000313" key="2">
    <source>
        <dbReference type="Proteomes" id="UP000027661"/>
    </source>
</evidence>
<name>A0A069SBM4_PHOVU</name>
<comment type="caution">
    <text evidence="1">The sequence shown here is derived from an EMBL/GenBank/DDBJ whole genome shotgun (WGS) entry which is preliminary data.</text>
</comment>
<gene>
    <name evidence="1" type="ORF">M099_3271</name>
</gene>
<dbReference type="Proteomes" id="UP000027661">
    <property type="component" value="Unassembled WGS sequence"/>
</dbReference>
<accession>A0A069SBM4</accession>
<evidence type="ECO:0000313" key="1">
    <source>
        <dbReference type="EMBL" id="KDS48440.1"/>
    </source>
</evidence>
<reference evidence="1 2" key="1">
    <citation type="submission" date="2014-04" db="EMBL/GenBank/DDBJ databases">
        <authorList>
            <person name="Sears C."/>
            <person name="Carroll K."/>
            <person name="Sack B.R."/>
            <person name="Qadri F."/>
            <person name="Myers L.L."/>
            <person name="Chung G.-T."/>
            <person name="Escheverria P."/>
            <person name="Fraser C.M."/>
            <person name="Sadzewicz L."/>
            <person name="Shefchek K.A."/>
            <person name="Tallon L."/>
            <person name="Das S.P."/>
            <person name="Daugherty S."/>
            <person name="Mongodin E.F."/>
        </authorList>
    </citation>
    <scope>NUCLEOTIDE SEQUENCE [LARGE SCALE GENOMIC DNA]</scope>
    <source>
        <strain evidence="1 2">3975 RP4</strain>
    </source>
</reference>
<dbReference type="AlphaFoldDB" id="A0A069SBM4"/>
<dbReference type="PATRIC" id="fig|1339352.3.peg.3109"/>